<dbReference type="EMBL" id="JBGNUJ010000007">
    <property type="protein sequence ID" value="KAL3958071.1"/>
    <property type="molecule type" value="Genomic_DNA"/>
</dbReference>
<protein>
    <submittedName>
        <fullName evidence="1">Uncharacterized protein</fullName>
    </submittedName>
</protein>
<reference evidence="1" key="1">
    <citation type="submission" date="2024-12" db="EMBL/GenBank/DDBJ databases">
        <title>Comparative genomics and development of molecular markers within Purpureocillium lilacinum and among Purpureocillium species.</title>
        <authorList>
            <person name="Yeh Z.-Y."/>
            <person name="Ni N.-T."/>
            <person name="Lo P.-H."/>
            <person name="Mushyakhwo K."/>
            <person name="Lin C.-F."/>
            <person name="Nai Y.-S."/>
        </authorList>
    </citation>
    <scope>NUCLEOTIDE SEQUENCE</scope>
    <source>
        <strain evidence="1">NCHU-NPUST-175</strain>
    </source>
</reference>
<sequence length="710" mass="78211">MGIRGGRRPAARDIQWGLEKGCFNSTDLVKAYFARIFEVNGRLRAVTEDNPDALSIAASLDKERLTKGLEDRQPLARRSYSTQEQHCHQRQDEQHRSEENAVFGMYLAAILTSTSRVVCLTRSDGPSRLNNCQEAPRCRRNNPQQVEHESVVQLALPQLLQRMVLPRGGKLWARTTKTKIQRGSSSGSAVAVSVGLAAAAIGTETLGSVLAPANRNGIVGIKTTLGLTSRDLIIPISEHMDTVGPMARTVEDAAQVLQAIVGEDPHDRFTSTTMPTIPKYTDACRLRNLADMRIGIPWDLIKGLEEDFVSSELQAFFKMLAILEEAGAQIVDTTIPKATEIMQAQILVPFADFPANLASYLSQLTTNPNNITTLPQLREWTHSQPLEEYPGRDIYYWDAALQLHADKCGSNTHCYASNKARYGHLVVVGGHFAPLEADKLTALALPTSIAPFWTGVTGAASITLPMGYYPEDAPVQLSRRGDLVNTAPGIPMGISFLGRKWSDTSPDASPWGIRSLVPHSQRQPHAVNPMRRRPLVQPFAAQIHLGRLPKHGTADEPPRNANLPATAGSPDHQLGISRAPVGPPSPRAYRQYEMKSAFQCSTAPENWWRCTTEPAMVPGKRMKGQAHGRSRATGCSLYASHVHLSWREGDYAASNNRNGNRGMARSQAPDGPLLADRQEICPADNLYLILYAFQSRLLRRRETRRTQGVE</sequence>
<proteinExistence type="predicted"/>
<keyword evidence="2" id="KW-1185">Reference proteome</keyword>
<name>A0ACC4DPA2_PURLI</name>
<evidence type="ECO:0000313" key="2">
    <source>
        <dbReference type="Proteomes" id="UP001638806"/>
    </source>
</evidence>
<accession>A0ACC4DPA2</accession>
<organism evidence="1 2">
    <name type="scientific">Purpureocillium lilacinum</name>
    <name type="common">Paecilomyces lilacinus</name>
    <dbReference type="NCBI Taxonomy" id="33203"/>
    <lineage>
        <taxon>Eukaryota</taxon>
        <taxon>Fungi</taxon>
        <taxon>Dikarya</taxon>
        <taxon>Ascomycota</taxon>
        <taxon>Pezizomycotina</taxon>
        <taxon>Sordariomycetes</taxon>
        <taxon>Hypocreomycetidae</taxon>
        <taxon>Hypocreales</taxon>
        <taxon>Ophiocordycipitaceae</taxon>
        <taxon>Purpureocillium</taxon>
    </lineage>
</organism>
<evidence type="ECO:0000313" key="1">
    <source>
        <dbReference type="EMBL" id="KAL3958071.1"/>
    </source>
</evidence>
<dbReference type="Proteomes" id="UP001638806">
    <property type="component" value="Unassembled WGS sequence"/>
</dbReference>
<gene>
    <name evidence="1" type="ORF">ACCO45_008649</name>
</gene>
<comment type="caution">
    <text evidence="1">The sequence shown here is derived from an EMBL/GenBank/DDBJ whole genome shotgun (WGS) entry which is preliminary data.</text>
</comment>